<protein>
    <recommendedName>
        <fullName evidence="2">DUF4236 domain-containing protein</fullName>
    </recommendedName>
</protein>
<dbReference type="Pfam" id="PF14020">
    <property type="entry name" value="DUF4236"/>
    <property type="match status" value="1"/>
</dbReference>
<name>Q3B4H2_CHLL3</name>
<dbReference type="RefSeq" id="WP_011357633.1">
    <property type="nucleotide sequence ID" value="NC_007512.1"/>
</dbReference>
<dbReference type="Proteomes" id="UP000002709">
    <property type="component" value="Chromosome"/>
</dbReference>
<evidence type="ECO:0000313" key="3">
    <source>
        <dbReference type="EMBL" id="ABB23759.1"/>
    </source>
</evidence>
<dbReference type="KEGG" id="plt:Plut_0895"/>
<dbReference type="AlphaFoldDB" id="Q3B4H2"/>
<feature type="region of interest" description="Disordered" evidence="1">
    <location>
        <begin position="55"/>
        <end position="77"/>
    </location>
</feature>
<dbReference type="OrthoDB" id="9806903at2"/>
<dbReference type="EMBL" id="CP000096">
    <property type="protein sequence ID" value="ABB23759.1"/>
    <property type="molecule type" value="Genomic_DNA"/>
</dbReference>
<evidence type="ECO:0000256" key="1">
    <source>
        <dbReference type="SAM" id="MobiDB-lite"/>
    </source>
</evidence>
<evidence type="ECO:0000313" key="4">
    <source>
        <dbReference type="Proteomes" id="UP000002709"/>
    </source>
</evidence>
<feature type="domain" description="DUF4236" evidence="2">
    <location>
        <begin position="3"/>
        <end position="56"/>
    </location>
</feature>
<dbReference type="InterPro" id="IPR025330">
    <property type="entry name" value="DUF4236"/>
</dbReference>
<dbReference type="eggNOG" id="COG3118">
    <property type="taxonomic scope" value="Bacteria"/>
</dbReference>
<dbReference type="STRING" id="319225.Plut_0895"/>
<feature type="compositionally biased region" description="Polar residues" evidence="1">
    <location>
        <begin position="55"/>
        <end position="67"/>
    </location>
</feature>
<proteinExistence type="predicted"/>
<dbReference type="HOGENOM" id="CLU_130954_1_0_10"/>
<feature type="compositionally biased region" description="Basic and acidic residues" evidence="1">
    <location>
        <begin position="68"/>
        <end position="77"/>
    </location>
</feature>
<keyword evidence="4" id="KW-1185">Reference proteome</keyword>
<sequence length="77" mass="8380">MAFRFWKRITLFPGLTLNISKSGISISAGPRGAKFTMGPKGKRLTAGIPGTGLSWTKTFRNTGTTDTPKQKENEHAI</sequence>
<reference evidence="4" key="1">
    <citation type="submission" date="2005-08" db="EMBL/GenBank/DDBJ databases">
        <title>Complete sequence of Pelodictyon luteolum DSM 273.</title>
        <authorList>
            <consortium name="US DOE Joint Genome Institute"/>
            <person name="Copeland A."/>
            <person name="Lucas S."/>
            <person name="Lapidus A."/>
            <person name="Barry K."/>
            <person name="Detter J.C."/>
            <person name="Glavina T."/>
            <person name="Hammon N."/>
            <person name="Israni S."/>
            <person name="Pitluck S."/>
            <person name="Bryant D."/>
            <person name="Schmutz J."/>
            <person name="Larimer F."/>
            <person name="Land M."/>
            <person name="Kyrpides N."/>
            <person name="Ivanova N."/>
            <person name="Richardson P."/>
        </authorList>
    </citation>
    <scope>NUCLEOTIDE SEQUENCE [LARGE SCALE GENOMIC DNA]</scope>
    <source>
        <strain evidence="4">DSM 273 / BCRC 81028 / 2530</strain>
    </source>
</reference>
<accession>Q3B4H2</accession>
<evidence type="ECO:0000259" key="2">
    <source>
        <dbReference type="Pfam" id="PF14020"/>
    </source>
</evidence>
<gene>
    <name evidence="3" type="ordered locus">Plut_0895</name>
</gene>
<organism evidence="3 4">
    <name type="scientific">Chlorobium luteolum (strain DSM 273 / BCRC 81028 / 2530)</name>
    <name type="common">Pelodictyon luteolum</name>
    <dbReference type="NCBI Taxonomy" id="319225"/>
    <lineage>
        <taxon>Bacteria</taxon>
        <taxon>Pseudomonadati</taxon>
        <taxon>Chlorobiota</taxon>
        <taxon>Chlorobiia</taxon>
        <taxon>Chlorobiales</taxon>
        <taxon>Chlorobiaceae</taxon>
        <taxon>Chlorobium/Pelodictyon group</taxon>
        <taxon>Pelodictyon</taxon>
    </lineage>
</organism>